<reference evidence="2" key="1">
    <citation type="submission" date="2020-04" db="EMBL/GenBank/DDBJ databases">
        <authorList>
            <person name="Zhang T."/>
        </authorList>
    </citation>
    <scope>NUCLEOTIDE SEQUENCE</scope>
    <source>
        <strain evidence="2">HKST-UBA13</strain>
    </source>
</reference>
<dbReference type="EMBL" id="JAGQLJ010000061">
    <property type="protein sequence ID" value="MCA9381217.1"/>
    <property type="molecule type" value="Genomic_DNA"/>
</dbReference>
<dbReference type="NCBIfam" id="TIGR02532">
    <property type="entry name" value="IV_pilin_GFxxxE"/>
    <property type="match status" value="1"/>
</dbReference>
<evidence type="ECO:0000313" key="3">
    <source>
        <dbReference type="Proteomes" id="UP000775877"/>
    </source>
</evidence>
<reference evidence="2" key="2">
    <citation type="journal article" date="2021" name="Microbiome">
        <title>Successional dynamics and alternative stable states in a saline activated sludge microbial community over 9 years.</title>
        <authorList>
            <person name="Wang Y."/>
            <person name="Ye J."/>
            <person name="Ju F."/>
            <person name="Liu L."/>
            <person name="Boyd J.A."/>
            <person name="Deng Y."/>
            <person name="Parks D.H."/>
            <person name="Jiang X."/>
            <person name="Yin X."/>
            <person name="Woodcroft B.J."/>
            <person name="Tyson G.W."/>
            <person name="Hugenholtz P."/>
            <person name="Polz M.F."/>
            <person name="Zhang T."/>
        </authorList>
    </citation>
    <scope>NUCLEOTIDE SEQUENCE</scope>
    <source>
        <strain evidence="2">HKST-UBA13</strain>
    </source>
</reference>
<keyword evidence="1" id="KW-0812">Transmembrane</keyword>
<keyword evidence="1" id="KW-1133">Transmembrane helix</keyword>
<dbReference type="SUPFAM" id="SSF54523">
    <property type="entry name" value="Pili subunits"/>
    <property type="match status" value="1"/>
</dbReference>
<name>A0A955I9L5_9BACT</name>
<evidence type="ECO:0000313" key="2">
    <source>
        <dbReference type="EMBL" id="MCA9381217.1"/>
    </source>
</evidence>
<dbReference type="Gene3D" id="3.30.700.10">
    <property type="entry name" value="Glycoprotein, Type 4 Pilin"/>
    <property type="match status" value="1"/>
</dbReference>
<evidence type="ECO:0000256" key="1">
    <source>
        <dbReference type="SAM" id="Phobius"/>
    </source>
</evidence>
<protein>
    <submittedName>
        <fullName evidence="2">Type II secretion system protein</fullName>
    </submittedName>
</protein>
<proteinExistence type="predicted"/>
<sequence length="153" mass="16811">MDSSRQRRDSLKATSKAFTLIELLLSVSLVSMLMVISVPFYQSFQQSNELSAAQDISERVLRTAKTYARESNNESDWGVYFINGEAILFKGTTYATRDTSFDISYGISSRVVFSGITEVSFTYPDGAPSSTGILTLSVSGKSESITINDKSIL</sequence>
<accession>A0A955I9L5</accession>
<feature type="transmembrane region" description="Helical" evidence="1">
    <location>
        <begin position="20"/>
        <end position="41"/>
    </location>
</feature>
<dbReference type="InterPro" id="IPR012902">
    <property type="entry name" value="N_methyl_site"/>
</dbReference>
<organism evidence="2 3">
    <name type="scientific">Candidatus Dojkabacteria bacterium</name>
    <dbReference type="NCBI Taxonomy" id="2099670"/>
    <lineage>
        <taxon>Bacteria</taxon>
        <taxon>Candidatus Dojkabacteria</taxon>
    </lineage>
</organism>
<dbReference type="Pfam" id="PF07963">
    <property type="entry name" value="N_methyl"/>
    <property type="match status" value="1"/>
</dbReference>
<keyword evidence="1" id="KW-0472">Membrane</keyword>
<dbReference type="Proteomes" id="UP000775877">
    <property type="component" value="Unassembled WGS sequence"/>
</dbReference>
<comment type="caution">
    <text evidence="2">The sequence shown here is derived from an EMBL/GenBank/DDBJ whole genome shotgun (WGS) entry which is preliminary data.</text>
</comment>
<dbReference type="AlphaFoldDB" id="A0A955I9L5"/>
<dbReference type="InterPro" id="IPR045584">
    <property type="entry name" value="Pilin-like"/>
</dbReference>
<gene>
    <name evidence="2" type="ORF">KC678_03040</name>
</gene>